<protein>
    <submittedName>
        <fullName evidence="1">Uncharacterized protein</fullName>
    </submittedName>
</protein>
<dbReference type="PATRIC" id="fig|37636.3.peg.2705"/>
<sequence length="67" mass="7549">MPKETKEEVKEAQEELPTIEEHAQALGVPPWAFAGLKVYAGWAEGTRVSRAQFEKALKEFLQGPTHR</sequence>
<reference evidence="1 5" key="1">
    <citation type="submission" date="2015-09" db="EMBL/GenBank/DDBJ databases">
        <title>Draft genome sequence of Thermus scotoductus strain K1 isolated from a geothermal spring in Nagorno-Karabakh, Armenia.</title>
        <authorList>
            <person name="Saghatelyan A."/>
            <person name="Poghosyan L."/>
            <person name="Panosyan H."/>
            <person name="Birkeland N.-K."/>
        </authorList>
    </citation>
    <scope>NUCLEOTIDE SEQUENCE [LARGE SCALE GENOMIC DNA]</scope>
    <source>
        <strain evidence="1 5">K1</strain>
    </source>
</reference>
<dbReference type="EMBL" id="PEMG01000440">
    <property type="protein sequence ID" value="RTI05154.1"/>
    <property type="molecule type" value="Genomic_DNA"/>
</dbReference>
<dbReference type="Proteomes" id="UP000053099">
    <property type="component" value="Unassembled WGS sequence"/>
</dbReference>
<dbReference type="EMBL" id="PEMJ01000033">
    <property type="protein sequence ID" value="RTI17423.1"/>
    <property type="molecule type" value="Genomic_DNA"/>
</dbReference>
<gene>
    <name evidence="1" type="ORF">AN926_04715</name>
    <name evidence="4" type="ORF">CSW27_01640</name>
    <name evidence="3" type="ORF">CSW30_11995</name>
    <name evidence="2" type="ORF">CSW40_08770</name>
</gene>
<dbReference type="Proteomes" id="UP000286712">
    <property type="component" value="Unassembled WGS sequence"/>
</dbReference>
<dbReference type="EMBL" id="PELW01000266">
    <property type="protein sequence ID" value="RTH24027.1"/>
    <property type="molecule type" value="Genomic_DNA"/>
</dbReference>
<dbReference type="EMBL" id="LJJR01000009">
    <property type="protein sequence ID" value="KPD32267.1"/>
    <property type="molecule type" value="Genomic_DNA"/>
</dbReference>
<accession>A0A0N0IR30</accession>
<evidence type="ECO:0000313" key="6">
    <source>
        <dbReference type="Proteomes" id="UP000286712"/>
    </source>
</evidence>
<evidence type="ECO:0000313" key="7">
    <source>
        <dbReference type="Proteomes" id="UP000287155"/>
    </source>
</evidence>
<evidence type="ECO:0000313" key="8">
    <source>
        <dbReference type="Proteomes" id="UP000287173"/>
    </source>
</evidence>
<dbReference type="RefSeq" id="WP_054391861.1">
    <property type="nucleotide sequence ID" value="NZ_PELW01000266.1"/>
</dbReference>
<name>A0A0N0IR30_THESC</name>
<evidence type="ECO:0000313" key="4">
    <source>
        <dbReference type="EMBL" id="RTI17423.1"/>
    </source>
</evidence>
<dbReference type="Proteomes" id="UP000287173">
    <property type="component" value="Unassembled WGS sequence"/>
</dbReference>
<evidence type="ECO:0000313" key="2">
    <source>
        <dbReference type="EMBL" id="RTH24027.1"/>
    </source>
</evidence>
<reference evidence="6 7" key="2">
    <citation type="journal article" date="2019" name="Extremophiles">
        <title>Biogeography of thermophiles and predominance of Thermus scotoductus in domestic water heaters.</title>
        <authorList>
            <person name="Wilpiszeski R.L."/>
            <person name="Zhang Z."/>
            <person name="House C.H."/>
        </authorList>
    </citation>
    <scope>NUCLEOTIDE SEQUENCE [LARGE SCALE GENOMIC DNA]</scope>
    <source>
        <strain evidence="4 7">14_S14</strain>
        <strain evidence="3 8">17_S17</strain>
        <strain evidence="2 6">27_S27</strain>
    </source>
</reference>
<evidence type="ECO:0000313" key="5">
    <source>
        <dbReference type="Proteomes" id="UP000053099"/>
    </source>
</evidence>
<evidence type="ECO:0000313" key="1">
    <source>
        <dbReference type="EMBL" id="KPD32267.1"/>
    </source>
</evidence>
<proteinExistence type="predicted"/>
<evidence type="ECO:0000313" key="3">
    <source>
        <dbReference type="EMBL" id="RTI05154.1"/>
    </source>
</evidence>
<dbReference type="AlphaFoldDB" id="A0A0N0IR30"/>
<dbReference type="Proteomes" id="UP000287155">
    <property type="component" value="Unassembled WGS sequence"/>
</dbReference>
<comment type="caution">
    <text evidence="1">The sequence shown here is derived from an EMBL/GenBank/DDBJ whole genome shotgun (WGS) entry which is preliminary data.</text>
</comment>
<organism evidence="1 5">
    <name type="scientific">Thermus scotoductus</name>
    <dbReference type="NCBI Taxonomy" id="37636"/>
    <lineage>
        <taxon>Bacteria</taxon>
        <taxon>Thermotogati</taxon>
        <taxon>Deinococcota</taxon>
        <taxon>Deinococci</taxon>
        <taxon>Thermales</taxon>
        <taxon>Thermaceae</taxon>
        <taxon>Thermus</taxon>
    </lineage>
</organism>